<evidence type="ECO:0000313" key="2">
    <source>
        <dbReference type="Proteomes" id="UP000271256"/>
    </source>
</evidence>
<accession>A0A494X093</accession>
<organism evidence="1 2">
    <name type="scientific">Desulfofundulus salinus</name>
    <dbReference type="NCBI Taxonomy" id="2419843"/>
    <lineage>
        <taxon>Bacteria</taxon>
        <taxon>Bacillati</taxon>
        <taxon>Bacillota</taxon>
        <taxon>Clostridia</taxon>
        <taxon>Eubacteriales</taxon>
        <taxon>Peptococcaceae</taxon>
        <taxon>Desulfofundulus</taxon>
    </lineage>
</organism>
<dbReference type="AlphaFoldDB" id="A0A494X093"/>
<proteinExistence type="predicted"/>
<evidence type="ECO:0000313" key="1">
    <source>
        <dbReference type="EMBL" id="RKO68022.1"/>
    </source>
</evidence>
<gene>
    <name evidence="1" type="ORF">D7024_01235</name>
</gene>
<reference evidence="1 2" key="1">
    <citation type="submission" date="2018-10" db="EMBL/GenBank/DDBJ databases">
        <authorList>
            <person name="Grouzdev D.S."/>
            <person name="Krutkina M.S."/>
            <person name="Tourova T.P."/>
            <person name="Nazina T.N."/>
        </authorList>
    </citation>
    <scope>NUCLEOTIDE SEQUENCE [LARGE SCALE GENOMIC DNA]</scope>
    <source>
        <strain evidence="1 2">435</strain>
    </source>
</reference>
<protein>
    <submittedName>
        <fullName evidence="1">Aspartyl-phosphate phosphatase Spo0E family protein</fullName>
    </submittedName>
</protein>
<comment type="caution">
    <text evidence="1">The sequence shown here is derived from an EMBL/GenBank/DDBJ whole genome shotgun (WGS) entry which is preliminary data.</text>
</comment>
<dbReference type="EMBL" id="RBWE01000001">
    <property type="protein sequence ID" value="RKO68022.1"/>
    <property type="molecule type" value="Genomic_DNA"/>
</dbReference>
<name>A0A494X093_9FIRM</name>
<dbReference type="Proteomes" id="UP000271256">
    <property type="component" value="Unassembled WGS sequence"/>
</dbReference>
<dbReference type="OrthoDB" id="1809577at2"/>
<sequence length="67" mass="7807">MLNHGRVILRLEKARRELLATDPGDKEKLLAVSRKVDKLIVEYHRTKHDLRTGRLRLEDNCTCISLV</sequence>
<keyword evidence="2" id="KW-1185">Reference proteome</keyword>